<sequence length="70" mass="7625">MSLRGAGKAVLLLAGILMLVSGVGWQEPALAAGPRFDPPLLPGLDVWSALDVRRCVTPLFLPHNCGWWMW</sequence>
<dbReference type="EMBL" id="JSUQ01000012">
    <property type="protein sequence ID" value="KHQ52183.1"/>
    <property type="molecule type" value="Genomic_DNA"/>
</dbReference>
<reference evidence="1 2" key="1">
    <citation type="submission" date="2014-10" db="EMBL/GenBank/DDBJ databases">
        <title>Genome sequence of Ponticoccus sp. strain UMTAT08 isolated from clonal culture of toxic dinoflagellate Alexandrium tamiyavanichii.</title>
        <authorList>
            <person name="Gan H.Y."/>
            <person name="Muhd D.-D."/>
            <person name="Mohd Noor M.E."/>
            <person name="Yeong Y.S."/>
            <person name="Usup G."/>
        </authorList>
    </citation>
    <scope>NUCLEOTIDE SEQUENCE [LARGE SCALE GENOMIC DNA]</scope>
    <source>
        <strain evidence="1 2">UMTAT08</strain>
    </source>
</reference>
<dbReference type="STRING" id="561184.SAMN05216376_102140"/>
<proteinExistence type="predicted"/>
<comment type="caution">
    <text evidence="1">The sequence shown here is derived from an EMBL/GenBank/DDBJ whole genome shotgun (WGS) entry which is preliminary data.</text>
</comment>
<keyword evidence="2" id="KW-1185">Reference proteome</keyword>
<dbReference type="RefSeq" id="WP_043143374.1">
    <property type="nucleotide sequence ID" value="NZ_JSUQ01000012.1"/>
</dbReference>
<evidence type="ECO:0000313" key="1">
    <source>
        <dbReference type="EMBL" id="KHQ52183.1"/>
    </source>
</evidence>
<gene>
    <name evidence="1" type="ORF">OA50_03199</name>
</gene>
<accession>A0A0B3RZK4</accession>
<name>A0A0B3RZK4_9RHOB</name>
<dbReference type="OrthoDB" id="7875151at2"/>
<organism evidence="1 2">
    <name type="scientific">Mameliella alba</name>
    <dbReference type="NCBI Taxonomy" id="561184"/>
    <lineage>
        <taxon>Bacteria</taxon>
        <taxon>Pseudomonadati</taxon>
        <taxon>Pseudomonadota</taxon>
        <taxon>Alphaproteobacteria</taxon>
        <taxon>Rhodobacterales</taxon>
        <taxon>Roseobacteraceae</taxon>
        <taxon>Mameliella</taxon>
    </lineage>
</organism>
<protein>
    <submittedName>
        <fullName evidence="1">Uncharacterized protein</fullName>
    </submittedName>
</protein>
<evidence type="ECO:0000313" key="2">
    <source>
        <dbReference type="Proteomes" id="UP000030960"/>
    </source>
</evidence>
<dbReference type="Proteomes" id="UP000030960">
    <property type="component" value="Unassembled WGS sequence"/>
</dbReference>
<dbReference type="AlphaFoldDB" id="A0A0B3RZK4"/>